<gene>
    <name evidence="1" type="ORF">OWV82_002420</name>
</gene>
<organism evidence="1 2">
    <name type="scientific">Melia azedarach</name>
    <name type="common">Chinaberry tree</name>
    <dbReference type="NCBI Taxonomy" id="155640"/>
    <lineage>
        <taxon>Eukaryota</taxon>
        <taxon>Viridiplantae</taxon>
        <taxon>Streptophyta</taxon>
        <taxon>Embryophyta</taxon>
        <taxon>Tracheophyta</taxon>
        <taxon>Spermatophyta</taxon>
        <taxon>Magnoliopsida</taxon>
        <taxon>eudicotyledons</taxon>
        <taxon>Gunneridae</taxon>
        <taxon>Pentapetalae</taxon>
        <taxon>rosids</taxon>
        <taxon>malvids</taxon>
        <taxon>Sapindales</taxon>
        <taxon>Meliaceae</taxon>
        <taxon>Melia</taxon>
    </lineage>
</organism>
<keyword evidence="1" id="KW-0378">Hydrolase</keyword>
<dbReference type="EMBL" id="CM051394">
    <property type="protein sequence ID" value="KAJ4729680.1"/>
    <property type="molecule type" value="Genomic_DNA"/>
</dbReference>
<proteinExistence type="predicted"/>
<keyword evidence="2" id="KW-1185">Reference proteome</keyword>
<reference evidence="1 2" key="1">
    <citation type="journal article" date="2023" name="Science">
        <title>Complex scaffold remodeling in plant triterpene biosynthesis.</title>
        <authorList>
            <person name="De La Pena R."/>
            <person name="Hodgson H."/>
            <person name="Liu J.C."/>
            <person name="Stephenson M.J."/>
            <person name="Martin A.C."/>
            <person name="Owen C."/>
            <person name="Harkess A."/>
            <person name="Leebens-Mack J."/>
            <person name="Jimenez L.E."/>
            <person name="Osbourn A."/>
            <person name="Sattely E.S."/>
        </authorList>
    </citation>
    <scope>NUCLEOTIDE SEQUENCE [LARGE SCALE GENOMIC DNA]</scope>
    <source>
        <strain evidence="2">cv. JPN11</strain>
        <tissue evidence="1">Leaf</tissue>
    </source>
</reference>
<name>A0ACC1Z128_MELAZ</name>
<keyword evidence="1" id="KW-0645">Protease</keyword>
<comment type="caution">
    <text evidence="1">The sequence shown here is derived from an EMBL/GenBank/DDBJ whole genome shotgun (WGS) entry which is preliminary data.</text>
</comment>
<protein>
    <submittedName>
        <fullName evidence="1">Senescence-specific cysteine protease</fullName>
    </submittedName>
</protein>
<accession>A0ACC1Z128</accession>
<sequence length="343" mass="37622">MALSFRRLCVSALVLLIFAVAASRVSPRKLQEVSPSERHEQWMLKYGKVYKNAKEKERRFQIFKDNVEFIESLNAAGNKPYKLSVNEFADQTNEEFKALRNGYRRPGGLGSRKETTFRYENVTAVPATMDWRKKGAVTAIKDQGQCGSCWAFSAVAATEGITQLTTGKLISLSEQELVSCDVNGEDQGCEGGLMEDAFEFIVHNHGITTETNYPYEAADSTCNKEKEASSVAKIKGYETVPANSESALLKAVANQPVSVSIDAGGSAFQFYSSGIFTGDCGTELDHGVTAVGYGKTENGTNYWLVKNSWGTSWGEEGYIRMQRDIDAKEGLCGIAMDSSYPTA</sequence>
<evidence type="ECO:0000313" key="1">
    <source>
        <dbReference type="EMBL" id="KAJ4729680.1"/>
    </source>
</evidence>
<dbReference type="Proteomes" id="UP001164539">
    <property type="component" value="Chromosome 1"/>
</dbReference>
<evidence type="ECO:0000313" key="2">
    <source>
        <dbReference type="Proteomes" id="UP001164539"/>
    </source>
</evidence>